<evidence type="ECO:0000259" key="9">
    <source>
        <dbReference type="PROSITE" id="PS51755"/>
    </source>
</evidence>
<evidence type="ECO:0000256" key="3">
    <source>
        <dbReference type="ARBA" id="ARBA00023015"/>
    </source>
</evidence>
<evidence type="ECO:0000256" key="4">
    <source>
        <dbReference type="ARBA" id="ARBA00023125"/>
    </source>
</evidence>
<dbReference type="GO" id="GO:0000976">
    <property type="term" value="F:transcription cis-regulatory region binding"/>
    <property type="evidence" value="ECO:0007669"/>
    <property type="project" value="TreeGrafter"/>
</dbReference>
<evidence type="ECO:0000313" key="11">
    <source>
        <dbReference type="Proteomes" id="UP000184032"/>
    </source>
</evidence>
<dbReference type="GO" id="GO:0005829">
    <property type="term" value="C:cytosol"/>
    <property type="evidence" value="ECO:0007669"/>
    <property type="project" value="TreeGrafter"/>
</dbReference>
<dbReference type="RefSeq" id="WP_073182682.1">
    <property type="nucleotide sequence ID" value="NZ_FQXI01000001.1"/>
</dbReference>
<dbReference type="InterPro" id="IPR036388">
    <property type="entry name" value="WH-like_DNA-bd_sf"/>
</dbReference>
<dbReference type="InterPro" id="IPR001789">
    <property type="entry name" value="Sig_transdc_resp-reg_receiver"/>
</dbReference>
<evidence type="ECO:0000313" key="10">
    <source>
        <dbReference type="EMBL" id="SHG92249.1"/>
    </source>
</evidence>
<dbReference type="EMBL" id="FQXI01000001">
    <property type="protein sequence ID" value="SHG92249.1"/>
    <property type="molecule type" value="Genomic_DNA"/>
</dbReference>
<evidence type="ECO:0000256" key="7">
    <source>
        <dbReference type="PROSITE-ProRule" id="PRU01091"/>
    </source>
</evidence>
<dbReference type="Gene3D" id="1.10.10.10">
    <property type="entry name" value="Winged helix-like DNA-binding domain superfamily/Winged helix DNA-binding domain"/>
    <property type="match status" value="1"/>
</dbReference>
<dbReference type="PROSITE" id="PS50110">
    <property type="entry name" value="RESPONSE_REGULATORY"/>
    <property type="match status" value="1"/>
</dbReference>
<feature type="domain" description="Response regulatory" evidence="8">
    <location>
        <begin position="3"/>
        <end position="116"/>
    </location>
</feature>
<evidence type="ECO:0000259" key="8">
    <source>
        <dbReference type="PROSITE" id="PS50110"/>
    </source>
</evidence>
<sequence>MRNILVVEDDIDINNLLVEILRENNYEVEGAYTAREALLIMKMKHFDLILLDLMMPNMTGEEFISTVRENNNIAIIVISAKIGIETKVEVLKKGADAFIEKPFNREEVLAQVEATIRRYKDYSGTVDEMLTFKEISLDKSAVEVKVENEVVKLTPIEYNILKLLISNVNKIFTKENIYSSVWEERYAYDADTINSHMSNLRNKLKKVNGKDYIGTIWGMGYRLK</sequence>
<dbReference type="OrthoDB" id="9802426at2"/>
<evidence type="ECO:0000256" key="6">
    <source>
        <dbReference type="PROSITE-ProRule" id="PRU00169"/>
    </source>
</evidence>
<dbReference type="Pfam" id="PF00486">
    <property type="entry name" value="Trans_reg_C"/>
    <property type="match status" value="1"/>
</dbReference>
<dbReference type="SUPFAM" id="SSF52172">
    <property type="entry name" value="CheY-like"/>
    <property type="match status" value="1"/>
</dbReference>
<protein>
    <submittedName>
        <fullName evidence="10">DNA-binding response regulator, OmpR family, contains REC and winged-helix (WHTH) domain</fullName>
    </submittedName>
</protein>
<evidence type="ECO:0000256" key="5">
    <source>
        <dbReference type="ARBA" id="ARBA00023163"/>
    </source>
</evidence>
<evidence type="ECO:0000256" key="1">
    <source>
        <dbReference type="ARBA" id="ARBA00022553"/>
    </source>
</evidence>
<dbReference type="GO" id="GO:0000156">
    <property type="term" value="F:phosphorelay response regulator activity"/>
    <property type="evidence" value="ECO:0007669"/>
    <property type="project" value="TreeGrafter"/>
</dbReference>
<dbReference type="CDD" id="cd00383">
    <property type="entry name" value="trans_reg_C"/>
    <property type="match status" value="1"/>
</dbReference>
<dbReference type="InterPro" id="IPR039420">
    <property type="entry name" value="WalR-like"/>
</dbReference>
<dbReference type="PANTHER" id="PTHR48111:SF2">
    <property type="entry name" value="RESPONSE REGULATOR SAER"/>
    <property type="match status" value="1"/>
</dbReference>
<feature type="DNA-binding region" description="OmpR/PhoB-type" evidence="7">
    <location>
        <begin position="127"/>
        <end position="224"/>
    </location>
</feature>
<feature type="domain" description="OmpR/PhoB-type" evidence="9">
    <location>
        <begin position="127"/>
        <end position="224"/>
    </location>
</feature>
<dbReference type="GO" id="GO:0032993">
    <property type="term" value="C:protein-DNA complex"/>
    <property type="evidence" value="ECO:0007669"/>
    <property type="project" value="TreeGrafter"/>
</dbReference>
<reference evidence="10 11" key="1">
    <citation type="submission" date="2016-11" db="EMBL/GenBank/DDBJ databases">
        <authorList>
            <person name="Jaros S."/>
            <person name="Januszkiewicz K."/>
            <person name="Wedrychowicz H."/>
        </authorList>
    </citation>
    <scope>NUCLEOTIDE SEQUENCE [LARGE SCALE GENOMIC DNA]</scope>
    <source>
        <strain evidence="10 11">DSM 21120</strain>
    </source>
</reference>
<keyword evidence="1 6" id="KW-0597">Phosphoprotein</keyword>
<dbReference type="SMART" id="SM00448">
    <property type="entry name" value="REC"/>
    <property type="match status" value="1"/>
</dbReference>
<keyword evidence="5" id="KW-0804">Transcription</keyword>
<gene>
    <name evidence="10" type="ORF">SAMN02745245_00046</name>
</gene>
<name>A0A1M5NSS2_9FIRM</name>
<dbReference type="FunFam" id="1.10.10.10:FF:000018">
    <property type="entry name" value="DNA-binding response regulator ResD"/>
    <property type="match status" value="1"/>
</dbReference>
<feature type="modified residue" description="4-aspartylphosphate" evidence="6">
    <location>
        <position position="52"/>
    </location>
</feature>
<dbReference type="Gene3D" id="3.40.50.2300">
    <property type="match status" value="1"/>
</dbReference>
<organism evidence="10 11">
    <name type="scientific">Anaerosphaera aminiphila DSM 21120</name>
    <dbReference type="NCBI Taxonomy" id="1120995"/>
    <lineage>
        <taxon>Bacteria</taxon>
        <taxon>Bacillati</taxon>
        <taxon>Bacillota</taxon>
        <taxon>Tissierellia</taxon>
        <taxon>Tissierellales</taxon>
        <taxon>Peptoniphilaceae</taxon>
        <taxon>Anaerosphaera</taxon>
    </lineage>
</organism>
<keyword evidence="4 7" id="KW-0238">DNA-binding</keyword>
<proteinExistence type="predicted"/>
<dbReference type="SMART" id="SM00862">
    <property type="entry name" value="Trans_reg_C"/>
    <property type="match status" value="1"/>
</dbReference>
<dbReference type="PANTHER" id="PTHR48111">
    <property type="entry name" value="REGULATOR OF RPOS"/>
    <property type="match status" value="1"/>
</dbReference>
<dbReference type="AlphaFoldDB" id="A0A1M5NSS2"/>
<dbReference type="InterPro" id="IPR011006">
    <property type="entry name" value="CheY-like_superfamily"/>
</dbReference>
<accession>A0A1M5NSS2</accession>
<dbReference type="PROSITE" id="PS51755">
    <property type="entry name" value="OMPR_PHOB"/>
    <property type="match status" value="1"/>
</dbReference>
<dbReference type="InterPro" id="IPR001867">
    <property type="entry name" value="OmpR/PhoB-type_DNA-bd"/>
</dbReference>
<evidence type="ECO:0000256" key="2">
    <source>
        <dbReference type="ARBA" id="ARBA00023012"/>
    </source>
</evidence>
<keyword evidence="11" id="KW-1185">Reference proteome</keyword>
<dbReference type="STRING" id="1120995.SAMN02745245_00046"/>
<dbReference type="Proteomes" id="UP000184032">
    <property type="component" value="Unassembled WGS sequence"/>
</dbReference>
<keyword evidence="2" id="KW-0902">Two-component regulatory system</keyword>
<dbReference type="Pfam" id="PF00072">
    <property type="entry name" value="Response_reg"/>
    <property type="match status" value="1"/>
</dbReference>
<keyword evidence="3" id="KW-0805">Transcription regulation</keyword>
<dbReference type="GO" id="GO:0006355">
    <property type="term" value="P:regulation of DNA-templated transcription"/>
    <property type="evidence" value="ECO:0007669"/>
    <property type="project" value="InterPro"/>
</dbReference>